<dbReference type="Proteomes" id="UP000617171">
    <property type="component" value="Unassembled WGS sequence"/>
</dbReference>
<dbReference type="InterPro" id="IPR041436">
    <property type="entry name" value="RNAse_A_bac"/>
</dbReference>
<organism evidence="2 3">
    <name type="scientific">Pseudomonas tehranensis</name>
    <dbReference type="NCBI Taxonomy" id="2745502"/>
    <lineage>
        <taxon>Bacteria</taxon>
        <taxon>Pseudomonadati</taxon>
        <taxon>Pseudomonadota</taxon>
        <taxon>Gammaproteobacteria</taxon>
        <taxon>Pseudomonadales</taxon>
        <taxon>Pseudomonadaceae</taxon>
        <taxon>Pseudomonas</taxon>
    </lineage>
</organism>
<dbReference type="RefSeq" id="WP_302467667.1">
    <property type="nucleotide sequence ID" value="NZ_JABWQV010000231.1"/>
</dbReference>
<dbReference type="CDD" id="cd20684">
    <property type="entry name" value="CdiA-CT_Yk_RNaseA-like"/>
    <property type="match status" value="1"/>
</dbReference>
<dbReference type="Pfam" id="PF18431">
    <property type="entry name" value="RNAse_A_bac"/>
    <property type="match status" value="1"/>
</dbReference>
<sequence>LNGYRYTLNPTGWVDPLGLVCQCPGDIDADGPFSEIVPGGGLAAHEARGGHLMKKHIGRSEAQLRARLDSEPHVPTASTFPDRATAESAASSVLKTKKKEIDFFLSDKLEKSLLLQQSFPSPIGVGVIRKSGELESLSVVTLVLRKSNKSPVGYNLHTGLVEKNEK</sequence>
<accession>A0ABR6UXY2</accession>
<evidence type="ECO:0000313" key="2">
    <source>
        <dbReference type="EMBL" id="MBC3349421.1"/>
    </source>
</evidence>
<feature type="domain" description="Bacterial CdiA-CT RNAse A" evidence="1">
    <location>
        <begin position="50"/>
        <end position="159"/>
    </location>
</feature>
<feature type="non-terminal residue" evidence="2">
    <location>
        <position position="1"/>
    </location>
</feature>
<comment type="caution">
    <text evidence="2">The sequence shown here is derived from an EMBL/GenBank/DDBJ whole genome shotgun (WGS) entry which is preliminary data.</text>
</comment>
<gene>
    <name evidence="2" type="ORF">HU811_22475</name>
</gene>
<evidence type="ECO:0000313" key="3">
    <source>
        <dbReference type="Proteomes" id="UP000617171"/>
    </source>
</evidence>
<keyword evidence="3" id="KW-1185">Reference proteome</keyword>
<protein>
    <submittedName>
        <fullName evidence="2">Type IV secretion protein Rhs</fullName>
    </submittedName>
</protein>
<reference evidence="2 3" key="1">
    <citation type="journal article" date="2020" name="Microorganisms">
        <title>Reliable Identification of Environmental Pseudomonas Isolates Using the rpoD Gene.</title>
        <authorList>
            <consortium name="The Broad Institute Genome Sequencing Platform"/>
            <person name="Girard L."/>
            <person name="Lood C."/>
            <person name="Rokni-Zadeh H."/>
            <person name="van Noort V."/>
            <person name="Lavigne R."/>
            <person name="De Mot R."/>
        </authorList>
    </citation>
    <scope>NUCLEOTIDE SEQUENCE [LARGE SCALE GENOMIC DNA]</scope>
    <source>
        <strain evidence="2 3">SWRI196</strain>
    </source>
</reference>
<name>A0ABR6UXY2_9PSED</name>
<dbReference type="EMBL" id="JABWQV010000231">
    <property type="protein sequence ID" value="MBC3349421.1"/>
    <property type="molecule type" value="Genomic_DNA"/>
</dbReference>
<evidence type="ECO:0000259" key="1">
    <source>
        <dbReference type="Pfam" id="PF18431"/>
    </source>
</evidence>
<proteinExistence type="predicted"/>